<proteinExistence type="predicted"/>
<accession>A0AC35G0V7</accession>
<dbReference type="WBParaSite" id="PS1159_v2.g22982.t1">
    <property type="protein sequence ID" value="PS1159_v2.g22982.t1"/>
    <property type="gene ID" value="PS1159_v2.g22982"/>
</dbReference>
<evidence type="ECO:0000313" key="2">
    <source>
        <dbReference type="WBParaSite" id="PS1159_v2.g22982.t1"/>
    </source>
</evidence>
<sequence>MPDLQSAEDLKDAGNDAFKIGDNQKAIELYTNALQLDPEQKLRIVLYRNRAMAKFKTEDYEGVEDDCTKVLEVDGADSKALYRRALAREQLEKLGGALQDAKEALRLEPKNSQIQNMVENLVRLNKEKLKNIESTENRVKEMYKLAFENKDYEQQSKALNNLLVLARDSEEGASRIWQNGKILETLLSFARNQETPEDFAISALRIVDELAKKRSRAIVLVDFLSIPVITRLMTIRSNNQKFVDIGVAIIQRVFNALAAMDRSKEIKPDPEVAEKNKVHIIKLILELEEMMTDPQYNSSVREAVIDLFSKNLMHMDGGIPRGWSWKFTEDRGLLKLLHVASQIPELCDYPVSAETRQHVAICLARLSDDMVFDTRRKIYKEKVDEYFGYLLSHVGEEGFKIKMAAFLITMLQGPVDYGMELVRNDDVTAIMLQMASSDDHLNQSLAAELIVQTASKHERATKLLQVGLPVLRKLYESNDHSVKVRALMGLCKIASSGGDDASKATMKEEEVLALASTCKAFLLNIEKYSVDIRRFACEGLSYLSLDADVKEWIVSDQQLLKALVSLAKSAGALCVYTVAAIYVNLTNSYEKPKIDEELVKLAQFAKHPVPELHLKDTDEFVDKRIKSLVRDGAVTACVAVSKTESKSALDLLARCMNAFCGIDEIGGQIISEGGAKLLLHLFKECTPEGKIKAAHGLAKLGTKADPNIAFGGQRMYEVVRPMVELLHPDIEGMANYDALLTLTNLASVSDSVRKRIIKEKAVPKIEEYWYMTNHDHLRAAAAECLLNLLFLDEFYDETVAPGTDRLKLWFLYCAEEDERLALASSAGFAILTRDVTACKRIIEEVKSWPEMMKEISMAENPEVQRRVLMGIANMIESDEKVASEIVANEMFRVLVAITKLKNDERVEGQKEALRALKAAEEKWNLIKPTDRQLYERLTKLSTLPE</sequence>
<dbReference type="Proteomes" id="UP000887580">
    <property type="component" value="Unplaced"/>
</dbReference>
<name>A0AC35G0V7_9BILA</name>
<evidence type="ECO:0000313" key="1">
    <source>
        <dbReference type="Proteomes" id="UP000887580"/>
    </source>
</evidence>
<protein>
    <submittedName>
        <fullName evidence="2">UNC-45/Cro1/She4 central domain-containing protein</fullName>
    </submittedName>
</protein>
<reference evidence="2" key="1">
    <citation type="submission" date="2022-11" db="UniProtKB">
        <authorList>
            <consortium name="WormBaseParasite"/>
        </authorList>
    </citation>
    <scope>IDENTIFICATION</scope>
</reference>
<organism evidence="1 2">
    <name type="scientific">Panagrolaimus sp. PS1159</name>
    <dbReference type="NCBI Taxonomy" id="55785"/>
    <lineage>
        <taxon>Eukaryota</taxon>
        <taxon>Metazoa</taxon>
        <taxon>Ecdysozoa</taxon>
        <taxon>Nematoda</taxon>
        <taxon>Chromadorea</taxon>
        <taxon>Rhabditida</taxon>
        <taxon>Tylenchina</taxon>
        <taxon>Panagrolaimomorpha</taxon>
        <taxon>Panagrolaimoidea</taxon>
        <taxon>Panagrolaimidae</taxon>
        <taxon>Panagrolaimus</taxon>
    </lineage>
</organism>